<reference evidence="4 5" key="1">
    <citation type="submission" date="2018-08" db="EMBL/GenBank/DDBJ databases">
        <title>Genome analysis of the thermophilic bacterium of the candidate phylum Aminicenantes from deep subsurface aquifer revealed its physiology and ecological role.</title>
        <authorList>
            <person name="Kadnikov V.V."/>
            <person name="Mardanov A.V."/>
            <person name="Beletsky A.V."/>
            <person name="Karnachuk O.V."/>
            <person name="Ravin N.V."/>
        </authorList>
    </citation>
    <scope>NUCLEOTIDE SEQUENCE [LARGE SCALE GENOMIC DNA]</scope>
    <source>
        <strain evidence="4">BY38</strain>
    </source>
</reference>
<dbReference type="Gene3D" id="3.10.580.10">
    <property type="entry name" value="CBS-domain"/>
    <property type="match status" value="1"/>
</dbReference>
<evidence type="ECO:0000313" key="4">
    <source>
        <dbReference type="EMBL" id="RFT16415.1"/>
    </source>
</evidence>
<accession>A0A3E2BNU6</accession>
<dbReference type="Pfam" id="PF00571">
    <property type="entry name" value="CBS"/>
    <property type="match status" value="2"/>
</dbReference>
<sequence>MITVKQMLEEKGHQVWTVSPDTTVYEALKIMAEREIGALIVVEGGQVVGVISERDYARKVVLKGKSSLETPVREIMTTQVYFVNPECTAEECMALMTEKRIRHLPVIQENKLVGVISIGDVVKSVITSQKITIEHLQNYIMGKYQ</sequence>
<evidence type="ECO:0000256" key="2">
    <source>
        <dbReference type="PROSITE-ProRule" id="PRU00703"/>
    </source>
</evidence>
<keyword evidence="1 2" id="KW-0129">CBS domain</keyword>
<protein>
    <submittedName>
        <fullName evidence="4">Inosine-5'-monophosphate dehydrogenase</fullName>
    </submittedName>
</protein>
<proteinExistence type="predicted"/>
<evidence type="ECO:0000259" key="3">
    <source>
        <dbReference type="PROSITE" id="PS51371"/>
    </source>
</evidence>
<comment type="caution">
    <text evidence="4">The sequence shown here is derived from an EMBL/GenBank/DDBJ whole genome shotgun (WGS) entry which is preliminary data.</text>
</comment>
<dbReference type="CDD" id="cd04623">
    <property type="entry name" value="CBS_pair_bac_euk"/>
    <property type="match status" value="1"/>
</dbReference>
<dbReference type="InterPro" id="IPR046342">
    <property type="entry name" value="CBS_dom_sf"/>
</dbReference>
<dbReference type="SMART" id="SM00116">
    <property type="entry name" value="CBS"/>
    <property type="match status" value="2"/>
</dbReference>
<name>A0A3E2BNU6_9BACT</name>
<organism evidence="4 5">
    <name type="scientific">Candidatus Saccharicenans subterraneus</name>
    <dbReference type="NCBI Taxonomy" id="2508984"/>
    <lineage>
        <taxon>Bacteria</taxon>
        <taxon>Candidatus Aminicenantota</taxon>
        <taxon>Candidatus Aminicenantia</taxon>
        <taxon>Candidatus Aminicenantales</taxon>
        <taxon>Candidatus Saccharicenantaceae</taxon>
        <taxon>Candidatus Saccharicenans</taxon>
    </lineage>
</organism>
<dbReference type="InterPro" id="IPR000644">
    <property type="entry name" value="CBS_dom"/>
</dbReference>
<gene>
    <name evidence="4" type="ORF">OP8BY_1593</name>
</gene>
<dbReference type="PROSITE" id="PS51371">
    <property type="entry name" value="CBS"/>
    <property type="match status" value="2"/>
</dbReference>
<feature type="domain" description="CBS" evidence="3">
    <location>
        <begin position="7"/>
        <end position="67"/>
    </location>
</feature>
<evidence type="ECO:0000313" key="5">
    <source>
        <dbReference type="Proteomes" id="UP000257323"/>
    </source>
</evidence>
<dbReference type="EMBL" id="QUAH01000003">
    <property type="protein sequence ID" value="RFT16415.1"/>
    <property type="molecule type" value="Genomic_DNA"/>
</dbReference>
<dbReference type="AlphaFoldDB" id="A0A3E2BNU6"/>
<dbReference type="SUPFAM" id="SSF54631">
    <property type="entry name" value="CBS-domain pair"/>
    <property type="match status" value="1"/>
</dbReference>
<evidence type="ECO:0000256" key="1">
    <source>
        <dbReference type="ARBA" id="ARBA00023122"/>
    </source>
</evidence>
<dbReference type="InterPro" id="IPR044725">
    <property type="entry name" value="CBSX3_CBS_dom"/>
</dbReference>
<dbReference type="PANTHER" id="PTHR43080:SF2">
    <property type="entry name" value="CBS DOMAIN-CONTAINING PROTEIN"/>
    <property type="match status" value="1"/>
</dbReference>
<feature type="domain" description="CBS" evidence="3">
    <location>
        <begin position="76"/>
        <end position="131"/>
    </location>
</feature>
<dbReference type="PANTHER" id="PTHR43080">
    <property type="entry name" value="CBS DOMAIN-CONTAINING PROTEIN CBSX3, MITOCHONDRIAL"/>
    <property type="match status" value="1"/>
</dbReference>
<dbReference type="Proteomes" id="UP000257323">
    <property type="component" value="Unassembled WGS sequence"/>
</dbReference>
<dbReference type="InterPro" id="IPR051257">
    <property type="entry name" value="Diverse_CBS-Domain"/>
</dbReference>